<dbReference type="Proteomes" id="UP000631114">
    <property type="component" value="Unassembled WGS sequence"/>
</dbReference>
<protein>
    <submittedName>
        <fullName evidence="2">Uncharacterized protein</fullName>
    </submittedName>
</protein>
<evidence type="ECO:0000313" key="2">
    <source>
        <dbReference type="EMBL" id="KAF9616865.1"/>
    </source>
</evidence>
<keyword evidence="3" id="KW-1185">Reference proteome</keyword>
<reference evidence="2 3" key="1">
    <citation type="submission" date="2020-10" db="EMBL/GenBank/DDBJ databases">
        <title>The Coptis chinensis genome and diversification of protoberbering-type alkaloids.</title>
        <authorList>
            <person name="Wang B."/>
            <person name="Shu S."/>
            <person name="Song C."/>
            <person name="Liu Y."/>
        </authorList>
    </citation>
    <scope>NUCLEOTIDE SEQUENCE [LARGE SCALE GENOMIC DNA]</scope>
    <source>
        <strain evidence="2">HL-2020</strain>
        <tissue evidence="2">Leaf</tissue>
    </source>
</reference>
<proteinExistence type="predicted"/>
<feature type="region of interest" description="Disordered" evidence="1">
    <location>
        <begin position="89"/>
        <end position="109"/>
    </location>
</feature>
<organism evidence="2 3">
    <name type="scientific">Coptis chinensis</name>
    <dbReference type="NCBI Taxonomy" id="261450"/>
    <lineage>
        <taxon>Eukaryota</taxon>
        <taxon>Viridiplantae</taxon>
        <taxon>Streptophyta</taxon>
        <taxon>Embryophyta</taxon>
        <taxon>Tracheophyta</taxon>
        <taxon>Spermatophyta</taxon>
        <taxon>Magnoliopsida</taxon>
        <taxon>Ranunculales</taxon>
        <taxon>Ranunculaceae</taxon>
        <taxon>Coptidoideae</taxon>
        <taxon>Coptis</taxon>
    </lineage>
</organism>
<gene>
    <name evidence="2" type="ORF">IFM89_032715</name>
</gene>
<feature type="compositionally biased region" description="Polar residues" evidence="1">
    <location>
        <begin position="266"/>
        <end position="276"/>
    </location>
</feature>
<comment type="caution">
    <text evidence="2">The sequence shown here is derived from an EMBL/GenBank/DDBJ whole genome shotgun (WGS) entry which is preliminary data.</text>
</comment>
<feature type="region of interest" description="Disordered" evidence="1">
    <location>
        <begin position="215"/>
        <end position="276"/>
    </location>
</feature>
<name>A0A835IDE5_9MAGN</name>
<sequence>MLMTKTTKTCLIRVMELEIQHLLFVLQRHASTNDIKILILIQLFATAEVSKSNFFCMHPFMAVLGVDTVIAQEGVTEHITAVHFSPEGATEKLSSEGATENIPTEGAAEKSPLDARTKVVNDKLDGRIATSVVEHELNHQAACEVVDTALSETEASLDEVTATLAKNGAKVTAAAASLLSTVAGIPASLLQKELAPNIVPNFRSNNGEAVGLQVLNTPPKQPCGNKDHASRRRLRETEILPTSKLKQNSARPKHSSRDCELLRATSCKTKSPSRIS</sequence>
<accession>A0A835IDE5</accession>
<dbReference type="EMBL" id="JADFTS010000003">
    <property type="protein sequence ID" value="KAF9616865.1"/>
    <property type="molecule type" value="Genomic_DNA"/>
</dbReference>
<evidence type="ECO:0000256" key="1">
    <source>
        <dbReference type="SAM" id="MobiDB-lite"/>
    </source>
</evidence>
<evidence type="ECO:0000313" key="3">
    <source>
        <dbReference type="Proteomes" id="UP000631114"/>
    </source>
</evidence>
<dbReference type="AlphaFoldDB" id="A0A835IDE5"/>